<keyword evidence="5 11" id="KW-0285">Flavoprotein</keyword>
<feature type="binding site" evidence="11">
    <location>
        <position position="296"/>
    </location>
    <ligand>
        <name>FMN</name>
        <dbReference type="ChEBI" id="CHEBI:58210"/>
    </ligand>
</feature>
<feature type="binding site" evidence="11">
    <location>
        <position position="216"/>
    </location>
    <ligand>
        <name>FMN</name>
        <dbReference type="ChEBI" id="CHEBI:58210"/>
    </ligand>
</feature>
<comment type="pathway">
    <text evidence="3 11">Pyrimidine metabolism; UMP biosynthesis via de novo pathway; orotate from (S)-dihydroorotate (quinone route): step 1/1.</text>
</comment>
<evidence type="ECO:0000313" key="13">
    <source>
        <dbReference type="EMBL" id="TGG95736.1"/>
    </source>
</evidence>
<feature type="binding site" evidence="11">
    <location>
        <position position="176"/>
    </location>
    <ligand>
        <name>substrate</name>
    </ligand>
</feature>
<feature type="binding site" evidence="11">
    <location>
        <begin position="317"/>
        <end position="318"/>
    </location>
    <ligand>
        <name>FMN</name>
        <dbReference type="ChEBI" id="CHEBI:58210"/>
    </ligand>
</feature>
<evidence type="ECO:0000256" key="7">
    <source>
        <dbReference type="ARBA" id="ARBA00022975"/>
    </source>
</evidence>
<dbReference type="SUPFAM" id="SSF51395">
    <property type="entry name" value="FMN-linked oxidoreductases"/>
    <property type="match status" value="1"/>
</dbReference>
<feature type="binding site" evidence="11">
    <location>
        <begin position="110"/>
        <end position="114"/>
    </location>
    <ligand>
        <name>substrate</name>
    </ligand>
</feature>
<organism evidence="13 14">
    <name type="scientific">Natronospirillum operosum</name>
    <dbReference type="NCBI Taxonomy" id="2759953"/>
    <lineage>
        <taxon>Bacteria</taxon>
        <taxon>Pseudomonadati</taxon>
        <taxon>Pseudomonadota</taxon>
        <taxon>Gammaproteobacteria</taxon>
        <taxon>Oceanospirillales</taxon>
        <taxon>Natronospirillaceae</taxon>
        <taxon>Natronospirillum</taxon>
    </lineage>
</organism>
<dbReference type="InterPro" id="IPR005719">
    <property type="entry name" value="Dihydroorotate_DH_2"/>
</dbReference>
<comment type="function">
    <text evidence="1 11">Catalyzes the conversion of dihydroorotate to orotate with quinone as electron acceptor.</text>
</comment>
<dbReference type="UniPathway" id="UPA00070">
    <property type="reaction ID" value="UER00946"/>
</dbReference>
<comment type="caution">
    <text evidence="13">The sequence shown here is derived from an EMBL/GenBank/DDBJ whole genome shotgun (WGS) entry which is preliminary data.</text>
</comment>
<feature type="binding site" evidence="11">
    <location>
        <position position="138"/>
    </location>
    <ligand>
        <name>FMN</name>
        <dbReference type="ChEBI" id="CHEBI:58210"/>
    </ligand>
</feature>
<dbReference type="InterPro" id="IPR005720">
    <property type="entry name" value="Dihydroorotate_DH_cat"/>
</dbReference>
<keyword evidence="6 11" id="KW-0288">FMN</keyword>
<keyword evidence="7 11" id="KW-0665">Pyrimidine biosynthesis</keyword>
<feature type="binding site" evidence="11">
    <location>
        <position position="244"/>
    </location>
    <ligand>
        <name>FMN</name>
        <dbReference type="ChEBI" id="CHEBI:58210"/>
    </ligand>
</feature>
<comment type="subcellular location">
    <subcellularLocation>
        <location evidence="11">Cell membrane</location>
        <topology evidence="11">Peripheral membrane protein</topology>
    </subcellularLocation>
    <subcellularLocation>
        <location evidence="2">Membrane</location>
    </subcellularLocation>
</comment>
<dbReference type="NCBIfam" id="NF003646">
    <property type="entry name" value="PRK05286.1-4"/>
    <property type="match status" value="1"/>
</dbReference>
<evidence type="ECO:0000256" key="3">
    <source>
        <dbReference type="ARBA" id="ARBA00005161"/>
    </source>
</evidence>
<gene>
    <name evidence="11" type="primary">pyrD</name>
    <name evidence="13" type="ORF">E4656_04825</name>
</gene>
<keyword evidence="14" id="KW-1185">Reference proteome</keyword>
<dbReference type="InterPro" id="IPR012135">
    <property type="entry name" value="Dihydroorotate_DH_1_2"/>
</dbReference>
<evidence type="ECO:0000256" key="8">
    <source>
        <dbReference type="ARBA" id="ARBA00023002"/>
    </source>
</evidence>
<dbReference type="GO" id="GO:0106430">
    <property type="term" value="F:dihydroorotate dehydrogenase (quinone) activity"/>
    <property type="evidence" value="ECO:0007669"/>
    <property type="project" value="UniProtKB-EC"/>
</dbReference>
<comment type="similarity">
    <text evidence="4 11">Belongs to the dihydroorotate dehydrogenase family. Type 2 subfamily.</text>
</comment>
<accession>A0A4Z0WIT3</accession>
<dbReference type="InterPro" id="IPR013785">
    <property type="entry name" value="Aldolase_TIM"/>
</dbReference>
<evidence type="ECO:0000256" key="6">
    <source>
        <dbReference type="ARBA" id="ARBA00022643"/>
    </source>
</evidence>
<evidence type="ECO:0000256" key="5">
    <source>
        <dbReference type="ARBA" id="ARBA00022630"/>
    </source>
</evidence>
<dbReference type="RefSeq" id="WP_135481651.1">
    <property type="nucleotide sequence ID" value="NZ_SRMF01000001.1"/>
</dbReference>
<dbReference type="AlphaFoldDB" id="A0A4Z0WIT3"/>
<evidence type="ECO:0000256" key="9">
    <source>
        <dbReference type="ARBA" id="ARBA00023136"/>
    </source>
</evidence>
<feature type="binding site" evidence="11">
    <location>
        <begin position="61"/>
        <end position="65"/>
    </location>
    <ligand>
        <name>FMN</name>
        <dbReference type="ChEBI" id="CHEBI:58210"/>
    </ligand>
</feature>
<evidence type="ECO:0000256" key="4">
    <source>
        <dbReference type="ARBA" id="ARBA00005359"/>
    </source>
</evidence>
<dbReference type="NCBIfam" id="NF003652">
    <property type="entry name" value="PRK05286.2-5"/>
    <property type="match status" value="1"/>
</dbReference>
<feature type="binding site" evidence="11">
    <location>
        <begin position="245"/>
        <end position="246"/>
    </location>
    <ligand>
        <name>substrate</name>
    </ligand>
</feature>
<evidence type="ECO:0000313" key="14">
    <source>
        <dbReference type="Proteomes" id="UP000297475"/>
    </source>
</evidence>
<comment type="cofactor">
    <cofactor evidence="11">
        <name>FMN</name>
        <dbReference type="ChEBI" id="CHEBI:58210"/>
    </cofactor>
    <text evidence="11">Binds 1 FMN per subunit.</text>
</comment>
<dbReference type="NCBIfam" id="NF003645">
    <property type="entry name" value="PRK05286.1-2"/>
    <property type="match status" value="1"/>
</dbReference>
<protein>
    <recommendedName>
        <fullName evidence="11">Dihydroorotate dehydrogenase (quinone)</fullName>
        <ecNumber evidence="11">1.3.5.2</ecNumber>
    </recommendedName>
    <alternativeName>
        <fullName evidence="11">DHOdehase</fullName>
        <shortName evidence="11">DHOD</shortName>
        <shortName evidence="11">DHODase</shortName>
    </alternativeName>
    <alternativeName>
        <fullName evidence="11">Dihydroorotate oxidase</fullName>
    </alternativeName>
</protein>
<dbReference type="GO" id="GO:0005737">
    <property type="term" value="C:cytoplasm"/>
    <property type="evidence" value="ECO:0007669"/>
    <property type="project" value="InterPro"/>
</dbReference>
<dbReference type="PANTHER" id="PTHR48109:SF4">
    <property type="entry name" value="DIHYDROOROTATE DEHYDROGENASE (QUINONE), MITOCHONDRIAL"/>
    <property type="match status" value="1"/>
</dbReference>
<name>A0A4Z0WIT3_9GAMM</name>
<reference evidence="13 14" key="1">
    <citation type="submission" date="2019-04" db="EMBL/GenBank/DDBJ databases">
        <title>Natronospirillum operosus gen. nov., sp. nov., a haloalkaliphilic satellite isolated from decaying biomass of laboratory culture of cyanobacterium Geitlerinema sp. and proposal of Natronospirillaceae fam. nov. and Saccharospirillaceae fam. nov.</title>
        <authorList>
            <person name="Kevbrin V."/>
            <person name="Boltyanskaya Y."/>
            <person name="Koziaeva V."/>
            <person name="Grouzdev D.S."/>
            <person name="Park M."/>
            <person name="Cho J."/>
        </authorList>
    </citation>
    <scope>NUCLEOTIDE SEQUENCE [LARGE SCALE GENOMIC DNA]</scope>
    <source>
        <strain evidence="13 14">G-116</strain>
    </source>
</reference>
<dbReference type="InterPro" id="IPR050074">
    <property type="entry name" value="DHO_dehydrogenase"/>
</dbReference>
<dbReference type="PROSITE" id="PS00911">
    <property type="entry name" value="DHODEHASE_1"/>
    <property type="match status" value="1"/>
</dbReference>
<feature type="binding site" evidence="11">
    <location>
        <position position="65"/>
    </location>
    <ligand>
        <name>substrate</name>
    </ligand>
</feature>
<dbReference type="EMBL" id="SRMF01000001">
    <property type="protein sequence ID" value="TGG95736.1"/>
    <property type="molecule type" value="Genomic_DNA"/>
</dbReference>
<dbReference type="InterPro" id="IPR001295">
    <property type="entry name" value="Dihydroorotate_DH_CS"/>
</dbReference>
<comment type="subunit">
    <text evidence="11">Monomer.</text>
</comment>
<dbReference type="PANTHER" id="PTHR48109">
    <property type="entry name" value="DIHYDROOROTATE DEHYDROGENASE (QUINONE), MITOCHONDRIAL-RELATED"/>
    <property type="match status" value="1"/>
</dbReference>
<feature type="domain" description="Dihydroorotate dehydrogenase catalytic" evidence="12">
    <location>
        <begin position="46"/>
        <end position="329"/>
    </location>
</feature>
<keyword evidence="11" id="KW-1003">Cell membrane</keyword>
<keyword evidence="9 11" id="KW-0472">Membrane</keyword>
<dbReference type="GO" id="GO:0005886">
    <property type="term" value="C:plasma membrane"/>
    <property type="evidence" value="ECO:0007669"/>
    <property type="project" value="UniProtKB-SubCell"/>
</dbReference>
<keyword evidence="8 11" id="KW-0560">Oxidoreductase</keyword>
<feature type="active site" description="Nucleophile" evidence="11">
    <location>
        <position position="174"/>
    </location>
</feature>
<evidence type="ECO:0000256" key="10">
    <source>
        <dbReference type="ARBA" id="ARBA00048639"/>
    </source>
</evidence>
<dbReference type="HAMAP" id="MF_00225">
    <property type="entry name" value="DHO_dh_type2"/>
    <property type="match status" value="1"/>
</dbReference>
<dbReference type="OrthoDB" id="9802377at2"/>
<comment type="catalytic activity">
    <reaction evidence="10 11">
        <text>(S)-dihydroorotate + a quinone = orotate + a quinol</text>
        <dbReference type="Rhea" id="RHEA:30187"/>
        <dbReference type="ChEBI" id="CHEBI:24646"/>
        <dbReference type="ChEBI" id="CHEBI:30839"/>
        <dbReference type="ChEBI" id="CHEBI:30864"/>
        <dbReference type="ChEBI" id="CHEBI:132124"/>
        <dbReference type="EC" id="1.3.5.2"/>
    </reaction>
</comment>
<feature type="binding site" evidence="11">
    <location>
        <position position="85"/>
    </location>
    <ligand>
        <name>FMN</name>
        <dbReference type="ChEBI" id="CHEBI:58210"/>
    </ligand>
</feature>
<dbReference type="NCBIfam" id="TIGR01036">
    <property type="entry name" value="pyrD_sub2"/>
    <property type="match status" value="1"/>
</dbReference>
<dbReference type="NCBIfam" id="NF003644">
    <property type="entry name" value="PRK05286.1-1"/>
    <property type="match status" value="1"/>
</dbReference>
<feature type="binding site" evidence="11">
    <location>
        <position position="171"/>
    </location>
    <ligand>
        <name>substrate</name>
    </ligand>
</feature>
<dbReference type="Pfam" id="PF01180">
    <property type="entry name" value="DHO_dh"/>
    <property type="match status" value="1"/>
</dbReference>
<feature type="binding site" evidence="11">
    <location>
        <position position="267"/>
    </location>
    <ligand>
        <name>FMN</name>
        <dbReference type="ChEBI" id="CHEBI:58210"/>
    </ligand>
</feature>
<sequence length="339" mass="36265">MYSLLRPVLFRLDAELAHEQTLDWLGALHRLRLTGLVTDRVPADPVNLWGLSFPNRVGLAAGLDKNGDYIDALGALGFGHVEVGTVTPRPQPGNPAPRLFRLPAAEALINRMGFNNRGVDHLVKNLQRRTFEGIVGVNIGKNIDTPVEQAADDYLACLQAVHPYADYITVNLSSPNTPGLRSLQFGEVMARLLGRLVERRDQLDGRHQRRVPLLVKIAPDMTAGELELVAQTLLDSGVDGAIATNTTVERSLVAGQPHADEAGGLSGAPLLDLSTRALADLVGHLQGRMPVIGVGGVVQGEGAARKVQAGAQLVQLYSGLIYQGPALIREAQVAILGAR</sequence>
<dbReference type="GO" id="GO:0044205">
    <property type="term" value="P:'de novo' UMP biosynthetic process"/>
    <property type="evidence" value="ECO:0007669"/>
    <property type="project" value="UniProtKB-UniRule"/>
</dbReference>
<feature type="binding site" evidence="11">
    <location>
        <position position="171"/>
    </location>
    <ligand>
        <name>FMN</name>
        <dbReference type="ChEBI" id="CHEBI:58210"/>
    </ligand>
</feature>
<dbReference type="Gene3D" id="3.20.20.70">
    <property type="entry name" value="Aldolase class I"/>
    <property type="match status" value="1"/>
</dbReference>
<dbReference type="GO" id="GO:0006207">
    <property type="term" value="P:'de novo' pyrimidine nucleobase biosynthetic process"/>
    <property type="evidence" value="ECO:0007669"/>
    <property type="project" value="UniProtKB-UniRule"/>
</dbReference>
<dbReference type="Proteomes" id="UP000297475">
    <property type="component" value="Unassembled WGS sequence"/>
</dbReference>
<evidence type="ECO:0000256" key="2">
    <source>
        <dbReference type="ARBA" id="ARBA00004370"/>
    </source>
</evidence>
<dbReference type="EC" id="1.3.5.2" evidence="11"/>
<dbReference type="CDD" id="cd04738">
    <property type="entry name" value="DHOD_2_like"/>
    <property type="match status" value="1"/>
</dbReference>
<evidence type="ECO:0000259" key="12">
    <source>
        <dbReference type="Pfam" id="PF01180"/>
    </source>
</evidence>
<proteinExistence type="inferred from homology"/>
<evidence type="ECO:0000256" key="1">
    <source>
        <dbReference type="ARBA" id="ARBA00003125"/>
    </source>
</evidence>
<dbReference type="PIRSF" id="PIRSF000164">
    <property type="entry name" value="DHO_oxidase"/>
    <property type="match status" value="1"/>
</dbReference>
<evidence type="ECO:0000256" key="11">
    <source>
        <dbReference type="HAMAP-Rule" id="MF_00225"/>
    </source>
</evidence>